<dbReference type="InterPro" id="IPR028098">
    <property type="entry name" value="Glyco_trans_4-like_N"/>
</dbReference>
<dbReference type="RefSeq" id="WP_338202896.1">
    <property type="nucleotide sequence ID" value="NZ_JAEKNR010000151.1"/>
</dbReference>
<dbReference type="Pfam" id="PF13692">
    <property type="entry name" value="Glyco_trans_1_4"/>
    <property type="match status" value="1"/>
</dbReference>
<dbReference type="PANTHER" id="PTHR45947">
    <property type="entry name" value="SULFOQUINOVOSYL TRANSFERASE SQD2"/>
    <property type="match status" value="1"/>
</dbReference>
<organism evidence="2 3">
    <name type="scientific">Candidatus Nephthysia bennettiae</name>
    <dbReference type="NCBI Taxonomy" id="3127016"/>
    <lineage>
        <taxon>Bacteria</taxon>
        <taxon>Bacillati</taxon>
        <taxon>Candidatus Dormiibacterota</taxon>
        <taxon>Candidatus Dormibacteria</taxon>
        <taxon>Candidatus Dormibacterales</taxon>
        <taxon>Candidatus Dormibacteraceae</taxon>
        <taxon>Candidatus Nephthysia</taxon>
    </lineage>
</organism>
<evidence type="ECO:0000313" key="3">
    <source>
        <dbReference type="Proteomes" id="UP000612893"/>
    </source>
</evidence>
<dbReference type="PANTHER" id="PTHR45947:SF11">
    <property type="entry name" value="SLR1508 PROTEIN"/>
    <property type="match status" value="1"/>
</dbReference>
<dbReference type="Gene3D" id="3.40.50.2000">
    <property type="entry name" value="Glycogen Phosphorylase B"/>
    <property type="match status" value="2"/>
</dbReference>
<dbReference type="CDD" id="cd03801">
    <property type="entry name" value="GT4_PimA-like"/>
    <property type="match status" value="1"/>
</dbReference>
<dbReference type="Pfam" id="PF13439">
    <property type="entry name" value="Glyco_transf_4"/>
    <property type="match status" value="1"/>
</dbReference>
<dbReference type="EMBL" id="JAEKNR010000151">
    <property type="protein sequence ID" value="MBJ7599405.1"/>
    <property type="molecule type" value="Genomic_DNA"/>
</dbReference>
<evidence type="ECO:0000259" key="1">
    <source>
        <dbReference type="Pfam" id="PF13439"/>
    </source>
</evidence>
<feature type="domain" description="Glycosyltransferase subfamily 4-like N-terminal" evidence="1">
    <location>
        <begin position="26"/>
        <end position="188"/>
    </location>
</feature>
<proteinExistence type="predicted"/>
<dbReference type="InterPro" id="IPR050194">
    <property type="entry name" value="Glycosyltransferase_grp1"/>
</dbReference>
<gene>
    <name evidence="2" type="ORF">JF922_15175</name>
</gene>
<dbReference type="AlphaFoldDB" id="A0A934N3P7"/>
<evidence type="ECO:0000313" key="2">
    <source>
        <dbReference type="EMBL" id="MBJ7599405.1"/>
    </source>
</evidence>
<protein>
    <submittedName>
        <fullName evidence="2">Glycosyltransferase family 4 protein</fullName>
    </submittedName>
</protein>
<comment type="caution">
    <text evidence="2">The sequence shown here is derived from an EMBL/GenBank/DDBJ whole genome shotgun (WGS) entry which is preliminary data.</text>
</comment>
<reference evidence="2" key="1">
    <citation type="submission" date="2020-10" db="EMBL/GenBank/DDBJ databases">
        <title>Ca. Dormibacterota MAGs.</title>
        <authorList>
            <person name="Montgomery K."/>
        </authorList>
    </citation>
    <scope>NUCLEOTIDE SEQUENCE [LARGE SCALE GENOMIC DNA]</scope>
    <source>
        <strain evidence="2">SC8812_S17_10</strain>
    </source>
</reference>
<sequence length="384" mass="42472">MSATDSPGEQKLRIAWLGHRSTTEADGIITYSREITKGLRARGVEVVFFHHARDQADDDQSVALEALAFSHRLVLSPPGSKRKLIDLLRRQEVDLVHVSLSFSSLDFNLPRLCHQLGIPIVATFHVPYDTRFSVWRGISAAVYRLYAQALAECDAVIIFGEAQREILVSLGVPRRVIQVVPNGVDIERYSPGPSTKRDELGAERLYTYVGRLDPEKNVDVLIGAFLDANPPKSHRLVVVGGGVEARRLERRFTDPRVKFTGVVTEERERIAILRASDAFFLPSTVEGLSLAMLEAMACGAATVATDVGTDGEALRGAGIVIDPGHLDAELRLAVRLLTETPELSSVLGRLARERVVERFSLSANIDRLLELYRRLLLIPRVARS</sequence>
<name>A0A934N3P7_9BACT</name>
<accession>A0A934N3P7</accession>
<keyword evidence="3" id="KW-1185">Reference proteome</keyword>
<dbReference type="SUPFAM" id="SSF53756">
    <property type="entry name" value="UDP-Glycosyltransferase/glycogen phosphorylase"/>
    <property type="match status" value="1"/>
</dbReference>
<dbReference type="Proteomes" id="UP000612893">
    <property type="component" value="Unassembled WGS sequence"/>
</dbReference>